<dbReference type="AlphaFoldDB" id="A0A4Z2FQC3"/>
<evidence type="ECO:0000313" key="3">
    <source>
        <dbReference type="Proteomes" id="UP000314294"/>
    </source>
</evidence>
<gene>
    <name evidence="2" type="ORF">EYF80_046456</name>
</gene>
<feature type="region of interest" description="Disordered" evidence="1">
    <location>
        <begin position="127"/>
        <end position="170"/>
    </location>
</feature>
<feature type="region of interest" description="Disordered" evidence="1">
    <location>
        <begin position="189"/>
        <end position="210"/>
    </location>
</feature>
<reference evidence="2 3" key="1">
    <citation type="submission" date="2019-03" db="EMBL/GenBank/DDBJ databases">
        <title>First draft genome of Liparis tanakae, snailfish: a comprehensive survey of snailfish specific genes.</title>
        <authorList>
            <person name="Kim W."/>
            <person name="Song I."/>
            <person name="Jeong J.-H."/>
            <person name="Kim D."/>
            <person name="Kim S."/>
            <person name="Ryu S."/>
            <person name="Song J.Y."/>
            <person name="Lee S.K."/>
        </authorList>
    </citation>
    <scope>NUCLEOTIDE SEQUENCE [LARGE SCALE GENOMIC DNA]</scope>
    <source>
        <tissue evidence="2">Muscle</tissue>
    </source>
</reference>
<dbReference type="EMBL" id="SRLO01000973">
    <property type="protein sequence ID" value="TNN43349.1"/>
    <property type="molecule type" value="Genomic_DNA"/>
</dbReference>
<evidence type="ECO:0000256" key="1">
    <source>
        <dbReference type="SAM" id="MobiDB-lite"/>
    </source>
</evidence>
<keyword evidence="3" id="KW-1185">Reference proteome</keyword>
<feature type="compositionally biased region" description="Low complexity" evidence="1">
    <location>
        <begin position="143"/>
        <end position="159"/>
    </location>
</feature>
<comment type="caution">
    <text evidence="2">The sequence shown here is derived from an EMBL/GenBank/DDBJ whole genome shotgun (WGS) entry which is preliminary data.</text>
</comment>
<dbReference type="Proteomes" id="UP000314294">
    <property type="component" value="Unassembled WGS sequence"/>
</dbReference>
<protein>
    <submittedName>
        <fullName evidence="2">Uncharacterized protein</fullName>
    </submittedName>
</protein>
<evidence type="ECO:0000313" key="2">
    <source>
        <dbReference type="EMBL" id="TNN43349.1"/>
    </source>
</evidence>
<organism evidence="2 3">
    <name type="scientific">Liparis tanakae</name>
    <name type="common">Tanaka's snailfish</name>
    <dbReference type="NCBI Taxonomy" id="230148"/>
    <lineage>
        <taxon>Eukaryota</taxon>
        <taxon>Metazoa</taxon>
        <taxon>Chordata</taxon>
        <taxon>Craniata</taxon>
        <taxon>Vertebrata</taxon>
        <taxon>Euteleostomi</taxon>
        <taxon>Actinopterygii</taxon>
        <taxon>Neopterygii</taxon>
        <taxon>Teleostei</taxon>
        <taxon>Neoteleostei</taxon>
        <taxon>Acanthomorphata</taxon>
        <taxon>Eupercaria</taxon>
        <taxon>Perciformes</taxon>
        <taxon>Cottioidei</taxon>
        <taxon>Cottales</taxon>
        <taxon>Liparidae</taxon>
        <taxon>Liparis</taxon>
    </lineage>
</organism>
<proteinExistence type="predicted"/>
<accession>A0A4Z2FQC3</accession>
<feature type="compositionally biased region" description="Basic and acidic residues" evidence="1">
    <location>
        <begin position="160"/>
        <end position="170"/>
    </location>
</feature>
<name>A0A4Z2FQC3_9TELE</name>
<sequence length="300" mass="33388">MVVFNNSDTPEEHIFPSEQGEVLNFCSVNSLENSFQLTVPRFADIFTYFCNQEERTLRLWWISARKKAELHGDLSPAATHTAQKVLKEAIRWLKDYLLSAEDKVLQSSAGAALCRVRTEEEKLCRDPERCPGMQLNRHRTHASTTTITTSESSSSSSSKSEGEGNEIIKKKQERGVALSAAGTLHHRLPLWKGGSGVDGEKGGNSTSLRKHRLSRVALEGIRNTRCTLSRNDQRKVKSKRSQLGHSLYSGDIHRVSLAKAITKVRLIQHREQQKVCGLGGMAACNISISPITQSSKHRAN</sequence>